<feature type="region of interest" description="Disordered" evidence="1">
    <location>
        <begin position="181"/>
        <end position="202"/>
    </location>
</feature>
<dbReference type="AlphaFoldDB" id="A0AAV7P4Y2"/>
<organism evidence="2 3">
    <name type="scientific">Pleurodeles waltl</name>
    <name type="common">Iberian ribbed newt</name>
    <dbReference type="NCBI Taxonomy" id="8319"/>
    <lineage>
        <taxon>Eukaryota</taxon>
        <taxon>Metazoa</taxon>
        <taxon>Chordata</taxon>
        <taxon>Craniata</taxon>
        <taxon>Vertebrata</taxon>
        <taxon>Euteleostomi</taxon>
        <taxon>Amphibia</taxon>
        <taxon>Batrachia</taxon>
        <taxon>Caudata</taxon>
        <taxon>Salamandroidea</taxon>
        <taxon>Salamandridae</taxon>
        <taxon>Pleurodelinae</taxon>
        <taxon>Pleurodeles</taxon>
    </lineage>
</organism>
<proteinExistence type="predicted"/>
<sequence length="202" mass="22862">MERKNNPAKEMAGKISWDDKEYSDELDEYILDMSNGNEMDEFNILDKTEIEQRKEMKDPLGHALFEPSDVKHPRSAEWKPLERNERNVMGAECSRPVIGEKDSMTPNLDPDLITYLFKLGRDPRKGLERSLKQFSAINPTSQIATLASNRIASSMDGNQSRDIAGSSPNVDSALVSFEFFSPKPAKREDQGDISFRHPDPVS</sequence>
<evidence type="ECO:0000313" key="2">
    <source>
        <dbReference type="EMBL" id="KAJ1122681.1"/>
    </source>
</evidence>
<name>A0AAV7P4Y2_PLEWA</name>
<keyword evidence="3" id="KW-1185">Reference proteome</keyword>
<comment type="caution">
    <text evidence="2">The sequence shown here is derived from an EMBL/GenBank/DDBJ whole genome shotgun (WGS) entry which is preliminary data.</text>
</comment>
<protein>
    <submittedName>
        <fullName evidence="2">Uncharacterized protein</fullName>
    </submittedName>
</protein>
<accession>A0AAV7P4Y2</accession>
<evidence type="ECO:0000256" key="1">
    <source>
        <dbReference type="SAM" id="MobiDB-lite"/>
    </source>
</evidence>
<evidence type="ECO:0000313" key="3">
    <source>
        <dbReference type="Proteomes" id="UP001066276"/>
    </source>
</evidence>
<gene>
    <name evidence="2" type="ORF">NDU88_001166</name>
</gene>
<reference evidence="2" key="1">
    <citation type="journal article" date="2022" name="bioRxiv">
        <title>Sequencing and chromosome-scale assembly of the giantPleurodeles waltlgenome.</title>
        <authorList>
            <person name="Brown T."/>
            <person name="Elewa A."/>
            <person name="Iarovenko S."/>
            <person name="Subramanian E."/>
            <person name="Araus A.J."/>
            <person name="Petzold A."/>
            <person name="Susuki M."/>
            <person name="Suzuki K.-i.T."/>
            <person name="Hayashi T."/>
            <person name="Toyoda A."/>
            <person name="Oliveira C."/>
            <person name="Osipova E."/>
            <person name="Leigh N.D."/>
            <person name="Simon A."/>
            <person name="Yun M.H."/>
        </authorList>
    </citation>
    <scope>NUCLEOTIDE SEQUENCE</scope>
    <source>
        <strain evidence="2">20211129_DDA</strain>
        <tissue evidence="2">Liver</tissue>
    </source>
</reference>
<dbReference type="EMBL" id="JANPWB010000011">
    <property type="protein sequence ID" value="KAJ1122681.1"/>
    <property type="molecule type" value="Genomic_DNA"/>
</dbReference>
<feature type="compositionally biased region" description="Basic and acidic residues" evidence="1">
    <location>
        <begin position="185"/>
        <end position="202"/>
    </location>
</feature>
<dbReference type="Proteomes" id="UP001066276">
    <property type="component" value="Chromosome 7"/>
</dbReference>